<dbReference type="Gene3D" id="3.50.50.60">
    <property type="entry name" value="FAD/NAD(P)-binding domain"/>
    <property type="match status" value="2"/>
</dbReference>
<dbReference type="InterPro" id="IPR050346">
    <property type="entry name" value="FMO-like"/>
</dbReference>
<keyword evidence="5" id="KW-0560">Oxidoreductase</keyword>
<keyword evidence="2" id="KW-0285">Flavoprotein</keyword>
<dbReference type="InterPro" id="IPR020946">
    <property type="entry name" value="Flavin_mOase-like"/>
</dbReference>
<evidence type="ECO:0000256" key="2">
    <source>
        <dbReference type="ARBA" id="ARBA00022630"/>
    </source>
</evidence>
<sequence>RVYEMVAEKIRRVAVIGAGPSGAITIDALAREEAFDQIRVFDRQEGPGGCWRRRRVKRTCFNQSSISDEMDRYGDKLTPVPLTNFAALASRTADQPVDLPAQVPGHTQKNDQPRWTDSSIYPYLETNVDVVTMEYTQEPIVGELSARTIELHGATSPFRHWTVMRDYVTSLFERNGYEDLVCYNTHVERVEKIGDEWKISLRKEEDEKDYWWIEWFDAVIVASGHFNVPYVPTVQGLEELEKQYPGSVLHSKMYRGRDAYRGKRVVVVGGSVSAADISTDLVGVVDSKVYAVVNGHTINVYFGDGAFNNPGVTRKPTISHIDTSAGQRTVHFIDGTSIQNVDHIIFGTGYSWSLPFLPDVKIRNNRVPGLYQNVVYQQDPTLLFVGAWQAVLAARLLAGRAELPPLEEQQRWEAERVRKKGDGPAFNVIHPDFEEYFETVRTLAGPGIDGKGRPLPPYKPEWFDAFMNGHELRKQMWARKNAAAALEDTKARI</sequence>
<dbReference type="PANTHER" id="PTHR23023">
    <property type="entry name" value="DIMETHYLANILINE MONOOXYGENASE"/>
    <property type="match status" value="1"/>
</dbReference>
<dbReference type="EMBL" id="CAINUL010000019">
    <property type="protein sequence ID" value="CAD0115416.1"/>
    <property type="molecule type" value="Genomic_DNA"/>
</dbReference>
<keyword evidence="7" id="KW-1185">Reference proteome</keyword>
<protein>
    <recommendedName>
        <fullName evidence="8">FAD/NAD(P)-binding domain-containing protein</fullName>
    </recommendedName>
</protein>
<evidence type="ECO:0008006" key="8">
    <source>
        <dbReference type="Google" id="ProtNLM"/>
    </source>
</evidence>
<dbReference type="PRINTS" id="PR00370">
    <property type="entry name" value="FMOXYGENASE"/>
</dbReference>
<dbReference type="Pfam" id="PF13450">
    <property type="entry name" value="NAD_binding_8"/>
    <property type="match status" value="1"/>
</dbReference>
<dbReference type="AlphaFoldDB" id="A0A9N8PY61"/>
<accession>A0A9N8PY61</accession>
<dbReference type="SUPFAM" id="SSF51905">
    <property type="entry name" value="FAD/NAD(P)-binding domain"/>
    <property type="match status" value="2"/>
</dbReference>
<keyword evidence="3" id="KW-0274">FAD</keyword>
<feature type="non-terminal residue" evidence="6">
    <location>
        <position position="1"/>
    </location>
</feature>
<comment type="similarity">
    <text evidence="1">Belongs to the FMO family.</text>
</comment>
<dbReference type="InterPro" id="IPR000960">
    <property type="entry name" value="Flavin_mOase"/>
</dbReference>
<dbReference type="GO" id="GO:0004499">
    <property type="term" value="F:N,N-dimethylaniline monooxygenase activity"/>
    <property type="evidence" value="ECO:0007669"/>
    <property type="project" value="InterPro"/>
</dbReference>
<dbReference type="GO" id="GO:0050660">
    <property type="term" value="F:flavin adenine dinucleotide binding"/>
    <property type="evidence" value="ECO:0007669"/>
    <property type="project" value="InterPro"/>
</dbReference>
<gene>
    <name evidence="6" type="ORF">AWRI4620_LOCUS9671</name>
</gene>
<evidence type="ECO:0000313" key="6">
    <source>
        <dbReference type="EMBL" id="CAD0115416.1"/>
    </source>
</evidence>
<evidence type="ECO:0000313" key="7">
    <source>
        <dbReference type="Proteomes" id="UP000745764"/>
    </source>
</evidence>
<comment type="caution">
    <text evidence="6">The sequence shown here is derived from an EMBL/GenBank/DDBJ whole genome shotgun (WGS) entry which is preliminary data.</text>
</comment>
<reference evidence="6" key="1">
    <citation type="submission" date="2020-06" db="EMBL/GenBank/DDBJ databases">
        <authorList>
            <person name="Onetto C."/>
        </authorList>
    </citation>
    <scope>NUCLEOTIDE SEQUENCE</scope>
</reference>
<dbReference type="InterPro" id="IPR036188">
    <property type="entry name" value="FAD/NAD-bd_sf"/>
</dbReference>
<evidence type="ECO:0000256" key="3">
    <source>
        <dbReference type="ARBA" id="ARBA00022827"/>
    </source>
</evidence>
<dbReference type="Pfam" id="PF00743">
    <property type="entry name" value="FMO-like"/>
    <property type="match status" value="2"/>
</dbReference>
<proteinExistence type="inferred from homology"/>
<evidence type="ECO:0000256" key="4">
    <source>
        <dbReference type="ARBA" id="ARBA00022857"/>
    </source>
</evidence>
<dbReference type="GO" id="GO:0050661">
    <property type="term" value="F:NADP binding"/>
    <property type="evidence" value="ECO:0007669"/>
    <property type="project" value="InterPro"/>
</dbReference>
<name>A0A9N8PY61_9PEZI</name>
<organism evidence="6 7">
    <name type="scientific">Aureobasidium uvarum</name>
    <dbReference type="NCBI Taxonomy" id="2773716"/>
    <lineage>
        <taxon>Eukaryota</taxon>
        <taxon>Fungi</taxon>
        <taxon>Dikarya</taxon>
        <taxon>Ascomycota</taxon>
        <taxon>Pezizomycotina</taxon>
        <taxon>Dothideomycetes</taxon>
        <taxon>Dothideomycetidae</taxon>
        <taxon>Dothideales</taxon>
        <taxon>Saccotheciaceae</taxon>
        <taxon>Aureobasidium</taxon>
    </lineage>
</organism>
<evidence type="ECO:0000256" key="1">
    <source>
        <dbReference type="ARBA" id="ARBA00009183"/>
    </source>
</evidence>
<dbReference type="OrthoDB" id="66881at2759"/>
<dbReference type="Proteomes" id="UP000745764">
    <property type="component" value="Unassembled WGS sequence"/>
</dbReference>
<keyword evidence="4" id="KW-0521">NADP</keyword>
<evidence type="ECO:0000256" key="5">
    <source>
        <dbReference type="ARBA" id="ARBA00023002"/>
    </source>
</evidence>